<name>A0ABN7VR04_GIGMA</name>
<gene>
    <name evidence="1" type="ORF">GMARGA_LOCUS21631</name>
</gene>
<keyword evidence="2" id="KW-1185">Reference proteome</keyword>
<protein>
    <submittedName>
        <fullName evidence="1">23138_t:CDS:1</fullName>
    </submittedName>
</protein>
<feature type="non-terminal residue" evidence="1">
    <location>
        <position position="1"/>
    </location>
</feature>
<reference evidence="1 2" key="1">
    <citation type="submission" date="2021-06" db="EMBL/GenBank/DDBJ databases">
        <authorList>
            <person name="Kallberg Y."/>
            <person name="Tangrot J."/>
            <person name="Rosling A."/>
        </authorList>
    </citation>
    <scope>NUCLEOTIDE SEQUENCE [LARGE SCALE GENOMIC DNA]</scope>
    <source>
        <strain evidence="1 2">120-4 pot B 10/14</strain>
    </source>
</reference>
<comment type="caution">
    <text evidence="1">The sequence shown here is derived from an EMBL/GenBank/DDBJ whole genome shotgun (WGS) entry which is preliminary data.</text>
</comment>
<organism evidence="1 2">
    <name type="scientific">Gigaspora margarita</name>
    <dbReference type="NCBI Taxonomy" id="4874"/>
    <lineage>
        <taxon>Eukaryota</taxon>
        <taxon>Fungi</taxon>
        <taxon>Fungi incertae sedis</taxon>
        <taxon>Mucoromycota</taxon>
        <taxon>Glomeromycotina</taxon>
        <taxon>Glomeromycetes</taxon>
        <taxon>Diversisporales</taxon>
        <taxon>Gigasporaceae</taxon>
        <taxon>Gigaspora</taxon>
    </lineage>
</organism>
<dbReference type="Proteomes" id="UP000789901">
    <property type="component" value="Unassembled WGS sequence"/>
</dbReference>
<accession>A0ABN7VR04</accession>
<dbReference type="EMBL" id="CAJVQB010020151">
    <property type="protein sequence ID" value="CAG8793583.1"/>
    <property type="molecule type" value="Genomic_DNA"/>
</dbReference>
<evidence type="ECO:0000313" key="2">
    <source>
        <dbReference type="Proteomes" id="UP000789901"/>
    </source>
</evidence>
<sequence>YLVGQNKLSQKDELMRKYYFDLKKISVDENFPSDTRECAKNIFENQEAEQKKRTKIWGHIEQNAQPIETSVPIPSTSNSERGNSLDEALSTSTGVTLVSGFWPPTSVKRWSEFLVDASNLQRRREIREAQALRRASRSNHTCRVFSNGVEKIIFPIEVKRNLVIEDLIWDEELALESTHLRLSLVLVATKRNPSRIAHFGCTSAGLDESDGLEYAYLATIVATAPNPNIML</sequence>
<evidence type="ECO:0000313" key="1">
    <source>
        <dbReference type="EMBL" id="CAG8793583.1"/>
    </source>
</evidence>
<proteinExistence type="predicted"/>